<dbReference type="GO" id="GO:0071949">
    <property type="term" value="F:FAD binding"/>
    <property type="evidence" value="ECO:0007669"/>
    <property type="project" value="InterPro"/>
</dbReference>
<keyword evidence="5" id="KW-0503">Monooxygenase</keyword>
<evidence type="ECO:0000256" key="1">
    <source>
        <dbReference type="ARBA" id="ARBA00001974"/>
    </source>
</evidence>
<dbReference type="Gene3D" id="3.50.50.60">
    <property type="entry name" value="FAD/NAD(P)-binding domain"/>
    <property type="match status" value="1"/>
</dbReference>
<dbReference type="GO" id="GO:0004497">
    <property type="term" value="F:monooxygenase activity"/>
    <property type="evidence" value="ECO:0007669"/>
    <property type="project" value="UniProtKB-KW"/>
</dbReference>
<keyword evidence="3" id="KW-0274">FAD</keyword>
<accession>A0A286HLH5</accession>
<dbReference type="AlphaFoldDB" id="A0A286HLH5"/>
<feature type="domain" description="FAD-binding" evidence="6">
    <location>
        <begin position="6"/>
        <end position="342"/>
    </location>
</feature>
<proteinExistence type="predicted"/>
<dbReference type="InterPro" id="IPR036188">
    <property type="entry name" value="FAD/NAD-bd_sf"/>
</dbReference>
<dbReference type="PANTHER" id="PTHR13789">
    <property type="entry name" value="MONOOXYGENASE"/>
    <property type="match status" value="1"/>
</dbReference>
<dbReference type="EMBL" id="OCPC01000001">
    <property type="protein sequence ID" value="SOE08346.1"/>
    <property type="molecule type" value="Genomic_DNA"/>
</dbReference>
<dbReference type="SUPFAM" id="SSF51905">
    <property type="entry name" value="FAD/NAD(P)-binding domain"/>
    <property type="match status" value="1"/>
</dbReference>
<sequence length="392" mass="42175">MTSRNILVIGAGIGGLTTALAFAAGGDRVDIVEQAPELSEVGAGLQVSPNASRILVALGLGDRLRKAMIVPHEIVLASGQTLRRITHVPCGGFAEDRWGAPYGVMHRADLQKLLLDAVAAHADCHLHLGQRIQNTNINSLHARLGRPAPDLVVGADGVWSQIRKLVPGAFEPRFSGQIAWRFTLPADVARSVLDPVNVTAFMGPRTHLVTYPLDRGETINMVAITRGIQRGETWNSQETGSDRPGLLSAFAGWHNSIVSILRQPPEMNCWPLYEVPDGPWHNNEKTVLIGDAAHAMTPYAAQGAAMAIEDGYELAQACAHRDAGELGSALAGFVAARRARVARTRGRGAFNQFAYHARGPIRLGRDLVLSLKPPESLAADLDWLYGYRASGL</sequence>
<keyword evidence="4" id="KW-0560">Oxidoreductase</keyword>
<dbReference type="PANTHER" id="PTHR13789:SF318">
    <property type="entry name" value="GERANYLGERANYL DIPHOSPHATE REDUCTASE"/>
    <property type="match status" value="1"/>
</dbReference>
<dbReference type="SUPFAM" id="SSF54373">
    <property type="entry name" value="FAD-linked reductases, C-terminal domain"/>
    <property type="match status" value="1"/>
</dbReference>
<dbReference type="Proteomes" id="UP000219465">
    <property type="component" value="Unassembled WGS sequence"/>
</dbReference>
<evidence type="ECO:0000256" key="3">
    <source>
        <dbReference type="ARBA" id="ARBA00022827"/>
    </source>
</evidence>
<evidence type="ECO:0000256" key="4">
    <source>
        <dbReference type="ARBA" id="ARBA00023002"/>
    </source>
</evidence>
<reference evidence="8" key="1">
    <citation type="submission" date="2017-08" db="EMBL/GenBank/DDBJ databases">
        <authorList>
            <person name="Varghese N."/>
            <person name="Submissions S."/>
        </authorList>
    </citation>
    <scope>NUCLEOTIDE SEQUENCE [LARGE SCALE GENOMIC DNA]</scope>
    <source>
        <strain evidence="8">KCTC 23107</strain>
    </source>
</reference>
<organism evidence="7 8">
    <name type="scientific">Hoeflea halophila</name>
    <dbReference type="NCBI Taxonomy" id="714899"/>
    <lineage>
        <taxon>Bacteria</taxon>
        <taxon>Pseudomonadati</taxon>
        <taxon>Pseudomonadota</taxon>
        <taxon>Alphaproteobacteria</taxon>
        <taxon>Hyphomicrobiales</taxon>
        <taxon>Rhizobiaceae</taxon>
        <taxon>Hoeflea</taxon>
    </lineage>
</organism>
<gene>
    <name evidence="7" type="ORF">SAMN05877838_0057</name>
</gene>
<dbReference type="InterPro" id="IPR050493">
    <property type="entry name" value="FAD-dep_Monooxygenase_BioMet"/>
</dbReference>
<dbReference type="Pfam" id="PF01494">
    <property type="entry name" value="FAD_binding_3"/>
    <property type="match status" value="1"/>
</dbReference>
<evidence type="ECO:0000259" key="6">
    <source>
        <dbReference type="Pfam" id="PF01494"/>
    </source>
</evidence>
<protein>
    <submittedName>
        <fullName evidence="7">Salicylate hydroxylase</fullName>
    </submittedName>
</protein>
<dbReference type="OrthoDB" id="4230779at2"/>
<evidence type="ECO:0000313" key="8">
    <source>
        <dbReference type="Proteomes" id="UP000219465"/>
    </source>
</evidence>
<dbReference type="InterPro" id="IPR002938">
    <property type="entry name" value="FAD-bd"/>
</dbReference>
<name>A0A286HLH5_9HYPH</name>
<evidence type="ECO:0000313" key="7">
    <source>
        <dbReference type="EMBL" id="SOE08346.1"/>
    </source>
</evidence>
<keyword evidence="8" id="KW-1185">Reference proteome</keyword>
<keyword evidence="2" id="KW-0285">Flavoprotein</keyword>
<dbReference type="PRINTS" id="PR00420">
    <property type="entry name" value="RNGMNOXGNASE"/>
</dbReference>
<evidence type="ECO:0000256" key="2">
    <source>
        <dbReference type="ARBA" id="ARBA00022630"/>
    </source>
</evidence>
<evidence type="ECO:0000256" key="5">
    <source>
        <dbReference type="ARBA" id="ARBA00023033"/>
    </source>
</evidence>
<comment type="cofactor">
    <cofactor evidence="1">
        <name>FAD</name>
        <dbReference type="ChEBI" id="CHEBI:57692"/>
    </cofactor>
</comment>
<dbReference type="RefSeq" id="WP_097103910.1">
    <property type="nucleotide sequence ID" value="NZ_OCPC01000001.1"/>
</dbReference>